<comment type="subcellular location">
    <subcellularLocation>
        <location evidence="3">Cytoplasm</location>
    </subcellularLocation>
    <subcellularLocation>
        <location evidence="2">Nucleus</location>
        <location evidence="2">PML body</location>
    </subcellularLocation>
</comment>
<dbReference type="PANTHER" id="PTHR16047:SF7">
    <property type="entry name" value="E3 UBIQUITIN-PROTEIN LIGASE RFWD3"/>
    <property type="match status" value="1"/>
</dbReference>
<evidence type="ECO:0000256" key="7">
    <source>
        <dbReference type="ARBA" id="ARBA00022679"/>
    </source>
</evidence>
<dbReference type="GO" id="GO:0061630">
    <property type="term" value="F:ubiquitin protein ligase activity"/>
    <property type="evidence" value="ECO:0007669"/>
    <property type="project" value="UniProtKB-EC"/>
</dbReference>
<dbReference type="Proteomes" id="UP001054945">
    <property type="component" value="Unassembled WGS sequence"/>
</dbReference>
<keyword evidence="7" id="KW-0808">Transferase</keyword>
<dbReference type="SUPFAM" id="SSF57850">
    <property type="entry name" value="RING/U-box"/>
    <property type="match status" value="1"/>
</dbReference>
<dbReference type="EC" id="2.3.2.27" evidence="5"/>
<protein>
    <recommendedName>
        <fullName evidence="5">RING-type E3 ubiquitin transferase</fullName>
        <ecNumber evidence="5">2.3.2.27</ecNumber>
    </recommendedName>
</protein>
<accession>A0AAV4UV28</accession>
<evidence type="ECO:0000256" key="8">
    <source>
        <dbReference type="ARBA" id="ARBA00022737"/>
    </source>
</evidence>
<evidence type="ECO:0000256" key="6">
    <source>
        <dbReference type="ARBA" id="ARBA00022490"/>
    </source>
</evidence>
<keyword evidence="9" id="KW-0227">DNA damage</keyword>
<dbReference type="InterPro" id="IPR036322">
    <property type="entry name" value="WD40_repeat_dom_sf"/>
</dbReference>
<evidence type="ECO:0000313" key="16">
    <source>
        <dbReference type="Proteomes" id="UP001054945"/>
    </source>
</evidence>
<evidence type="ECO:0000256" key="3">
    <source>
        <dbReference type="ARBA" id="ARBA00004496"/>
    </source>
</evidence>
<feature type="coiled-coil region" evidence="13">
    <location>
        <begin position="151"/>
        <end position="183"/>
    </location>
</feature>
<sequence>MERNPHDDSDEEELVDIVTAPESDHSYAESDIDVIYVEDEGTPMDIYVAEFVPLEPNRESSPSHPSVINLTPNHPQPIGEDEVMPALITDIAESNDQSNQSLNEDDGQTCTICFEPWTNSNEHRLVSLRCGHLFWTQLHNSNIYAKSVKVIDTLERDKALEELQIERQTKRNLELRMAQEKVKHMLSVQECEKLKKQLFETNKLLREYRLGSKLSEPSQPKAKVPLFSLEKCIEISKPGGCRIVDVCDLLGMILVSQPSPVELFTGYGVRKINSLDMRPSEFVLIHQKPIRDMAFHCHDGLILTASLDKTVKITNVLTNSVVQAYTHDSDAWSCAWDLDDPKYFYAGFKTGAVYLHDIRMTDRYVLELPRFGNKTPAVSIQYIKRPSCSSFSKCGPAVGKLSDCAFYNKPNKEDGEYKVVPLPTMGPYTSLSAEQLSGHFLVSSRPSPKQSRVTHTVCELVTDRRGDDLVCNPVQVIRAGRTQLQLTKSKLLPHPDDPSSLLICAGDEDSQGALIWDGSSGYCIDNMKTESAVLDIVDVKVDQKPFLMSLTDRMLRIFSWNN</sequence>
<evidence type="ECO:0000259" key="14">
    <source>
        <dbReference type="Pfam" id="PF23419"/>
    </source>
</evidence>
<proteinExistence type="predicted"/>
<dbReference type="InterPro" id="IPR056527">
    <property type="entry name" value="WD40_RFWD3"/>
</dbReference>
<dbReference type="InterPro" id="IPR037381">
    <property type="entry name" value="RFWD3"/>
</dbReference>
<dbReference type="Pfam" id="PF23419">
    <property type="entry name" value="WD40_RFWD3"/>
    <property type="match status" value="1"/>
</dbReference>
<keyword evidence="8" id="KW-0677">Repeat</keyword>
<comment type="catalytic activity">
    <reaction evidence="1">
        <text>S-ubiquitinyl-[E2 ubiquitin-conjugating enzyme]-L-cysteine + [acceptor protein]-L-lysine = [E2 ubiquitin-conjugating enzyme]-L-cysteine + N(6)-ubiquitinyl-[acceptor protein]-L-lysine.</text>
        <dbReference type="EC" id="2.3.2.27"/>
    </reaction>
</comment>
<name>A0AAV4UV28_CAEEX</name>
<organism evidence="15 16">
    <name type="scientific">Caerostris extrusa</name>
    <name type="common">Bark spider</name>
    <name type="synonym">Caerostris bankana</name>
    <dbReference type="NCBI Taxonomy" id="172846"/>
    <lineage>
        <taxon>Eukaryota</taxon>
        <taxon>Metazoa</taxon>
        <taxon>Ecdysozoa</taxon>
        <taxon>Arthropoda</taxon>
        <taxon>Chelicerata</taxon>
        <taxon>Arachnida</taxon>
        <taxon>Araneae</taxon>
        <taxon>Araneomorphae</taxon>
        <taxon>Entelegynae</taxon>
        <taxon>Araneoidea</taxon>
        <taxon>Araneidae</taxon>
        <taxon>Caerostris</taxon>
    </lineage>
</organism>
<evidence type="ECO:0000256" key="4">
    <source>
        <dbReference type="ARBA" id="ARBA00004906"/>
    </source>
</evidence>
<keyword evidence="11" id="KW-0234">DNA repair</keyword>
<gene>
    <name evidence="15" type="primary">RFWD3</name>
    <name evidence="15" type="ORF">CEXT_157441</name>
</gene>
<keyword evidence="6" id="KW-0963">Cytoplasm</keyword>
<evidence type="ECO:0000256" key="12">
    <source>
        <dbReference type="ARBA" id="ARBA00023242"/>
    </source>
</evidence>
<feature type="domain" description="E3 ubiquitin-protein ligase RFWD3-like WD40" evidence="14">
    <location>
        <begin position="227"/>
        <end position="558"/>
    </location>
</feature>
<keyword evidence="10" id="KW-0833">Ubl conjugation pathway</keyword>
<evidence type="ECO:0000256" key="10">
    <source>
        <dbReference type="ARBA" id="ARBA00022786"/>
    </source>
</evidence>
<evidence type="ECO:0000256" key="1">
    <source>
        <dbReference type="ARBA" id="ARBA00000900"/>
    </source>
</evidence>
<dbReference type="SMART" id="SM00320">
    <property type="entry name" value="WD40"/>
    <property type="match status" value="2"/>
</dbReference>
<evidence type="ECO:0000256" key="5">
    <source>
        <dbReference type="ARBA" id="ARBA00012483"/>
    </source>
</evidence>
<comment type="caution">
    <text evidence="15">The sequence shown here is derived from an EMBL/GenBank/DDBJ whole genome shotgun (WGS) entry which is preliminary data.</text>
</comment>
<dbReference type="SUPFAM" id="SSF50978">
    <property type="entry name" value="WD40 repeat-like"/>
    <property type="match status" value="1"/>
</dbReference>
<dbReference type="GO" id="GO:0016567">
    <property type="term" value="P:protein ubiquitination"/>
    <property type="evidence" value="ECO:0007669"/>
    <property type="project" value="InterPro"/>
</dbReference>
<evidence type="ECO:0000256" key="9">
    <source>
        <dbReference type="ARBA" id="ARBA00022763"/>
    </source>
</evidence>
<evidence type="ECO:0000313" key="15">
    <source>
        <dbReference type="EMBL" id="GIY61712.1"/>
    </source>
</evidence>
<comment type="pathway">
    <text evidence="4">Protein modification; protein ubiquitination.</text>
</comment>
<dbReference type="AlphaFoldDB" id="A0AAV4UV28"/>
<keyword evidence="13" id="KW-0175">Coiled coil</keyword>
<dbReference type="GO" id="GO:0036297">
    <property type="term" value="P:interstrand cross-link repair"/>
    <property type="evidence" value="ECO:0007669"/>
    <property type="project" value="InterPro"/>
</dbReference>
<dbReference type="GO" id="GO:0005737">
    <property type="term" value="C:cytoplasm"/>
    <property type="evidence" value="ECO:0007669"/>
    <property type="project" value="UniProtKB-SubCell"/>
</dbReference>
<keyword evidence="16" id="KW-1185">Reference proteome</keyword>
<dbReference type="EMBL" id="BPLR01013504">
    <property type="protein sequence ID" value="GIY61712.1"/>
    <property type="molecule type" value="Genomic_DNA"/>
</dbReference>
<dbReference type="Gene3D" id="2.130.10.10">
    <property type="entry name" value="YVTN repeat-like/Quinoprotein amine dehydrogenase"/>
    <property type="match status" value="1"/>
</dbReference>
<dbReference type="InterPro" id="IPR015943">
    <property type="entry name" value="WD40/YVTN_repeat-like_dom_sf"/>
</dbReference>
<keyword evidence="12" id="KW-0539">Nucleus</keyword>
<evidence type="ECO:0000256" key="11">
    <source>
        <dbReference type="ARBA" id="ARBA00023204"/>
    </source>
</evidence>
<reference evidence="15 16" key="1">
    <citation type="submission" date="2021-06" db="EMBL/GenBank/DDBJ databases">
        <title>Caerostris extrusa draft genome.</title>
        <authorList>
            <person name="Kono N."/>
            <person name="Arakawa K."/>
        </authorList>
    </citation>
    <scope>NUCLEOTIDE SEQUENCE [LARGE SCALE GENOMIC DNA]</scope>
</reference>
<dbReference type="InterPro" id="IPR001680">
    <property type="entry name" value="WD40_rpt"/>
</dbReference>
<dbReference type="GO" id="GO:0016605">
    <property type="term" value="C:PML body"/>
    <property type="evidence" value="ECO:0007669"/>
    <property type="project" value="UniProtKB-SubCell"/>
</dbReference>
<evidence type="ECO:0000256" key="2">
    <source>
        <dbReference type="ARBA" id="ARBA00004322"/>
    </source>
</evidence>
<dbReference type="PANTHER" id="PTHR16047">
    <property type="entry name" value="RFWD3 PROTEIN"/>
    <property type="match status" value="1"/>
</dbReference>
<evidence type="ECO:0000256" key="13">
    <source>
        <dbReference type="SAM" id="Coils"/>
    </source>
</evidence>